<feature type="transmembrane region" description="Helical" evidence="3">
    <location>
        <begin position="12"/>
        <end position="32"/>
    </location>
</feature>
<dbReference type="GO" id="GO:0030420">
    <property type="term" value="P:establishment of competence for transformation"/>
    <property type="evidence" value="ECO:0007669"/>
    <property type="project" value="UniProtKB-KW"/>
</dbReference>
<evidence type="ECO:0000256" key="1">
    <source>
        <dbReference type="ARBA" id="ARBA00004241"/>
    </source>
</evidence>
<comment type="subcellular location">
    <subcellularLocation>
        <location evidence="1">Cell surface</location>
    </subcellularLocation>
</comment>
<dbReference type="Proteomes" id="UP000228680">
    <property type="component" value="Unassembled WGS sequence"/>
</dbReference>
<gene>
    <name evidence="4" type="ORF">CQS04_00865</name>
</gene>
<keyword evidence="3" id="KW-0472">Membrane</keyword>
<dbReference type="AlphaFoldDB" id="A0A2M9F1X6"/>
<dbReference type="EMBL" id="PCGR01000001">
    <property type="protein sequence ID" value="PJK17468.1"/>
    <property type="molecule type" value="Genomic_DNA"/>
</dbReference>
<keyword evidence="3" id="KW-1133">Transmembrane helix</keyword>
<evidence type="ECO:0008006" key="6">
    <source>
        <dbReference type="Google" id="ProtNLM"/>
    </source>
</evidence>
<dbReference type="InterPro" id="IPR012902">
    <property type="entry name" value="N_methyl_site"/>
</dbReference>
<dbReference type="RefSeq" id="WP_100352340.1">
    <property type="nucleotide sequence ID" value="NZ_PCGR01000001.1"/>
</dbReference>
<dbReference type="OrthoDB" id="2427375at2"/>
<sequence>MKNLDQRGVTLVELLAAIVIVGFLTILIWRIFFQTIDYNSYAVTEQTLQQEANVILASMQSIHTQDTIQHIKLSNSGKQLDIYVKDTANPTDGKLAQSFTRSGITYQLYSTKPTLSNNIYSGTTVSSISSGTPQNNRITLPVNLVLSSSYKEGKSNSFLLSTTLSRLTTD</sequence>
<evidence type="ECO:0000313" key="5">
    <source>
        <dbReference type="Proteomes" id="UP000228680"/>
    </source>
</evidence>
<organism evidence="4 5">
    <name type="scientific">Chryseomicrobium excrementi</name>
    <dbReference type="NCBI Taxonomy" id="2041346"/>
    <lineage>
        <taxon>Bacteria</taxon>
        <taxon>Bacillati</taxon>
        <taxon>Bacillota</taxon>
        <taxon>Bacilli</taxon>
        <taxon>Bacillales</taxon>
        <taxon>Caryophanaceae</taxon>
        <taxon>Chryseomicrobium</taxon>
    </lineage>
</organism>
<dbReference type="GO" id="GO:0009986">
    <property type="term" value="C:cell surface"/>
    <property type="evidence" value="ECO:0007669"/>
    <property type="project" value="UniProtKB-SubCell"/>
</dbReference>
<accession>A0A2M9F1X6</accession>
<dbReference type="NCBIfam" id="TIGR02532">
    <property type="entry name" value="IV_pilin_GFxxxE"/>
    <property type="match status" value="1"/>
</dbReference>
<protein>
    <recommendedName>
        <fullName evidence="6">Prepilin-type cleavage/methylation domain-containing protein</fullName>
    </recommendedName>
</protein>
<name>A0A2M9F1X6_9BACL</name>
<dbReference type="Pfam" id="PF07963">
    <property type="entry name" value="N_methyl"/>
    <property type="match status" value="1"/>
</dbReference>
<evidence type="ECO:0000256" key="3">
    <source>
        <dbReference type="SAM" id="Phobius"/>
    </source>
</evidence>
<reference evidence="4 5" key="1">
    <citation type="submission" date="2017-10" db="EMBL/GenBank/DDBJ databases">
        <title>Draft genome of Chryseomicrobium casticus sp. nov.</title>
        <authorList>
            <person name="Chakraborty R."/>
            <person name="Saha T."/>
        </authorList>
    </citation>
    <scope>NUCLEOTIDE SEQUENCE [LARGE SCALE GENOMIC DNA]</scope>
    <source>
        <strain evidence="4 5">ET03</strain>
    </source>
</reference>
<dbReference type="PROSITE" id="PS00409">
    <property type="entry name" value="PROKAR_NTER_METHYL"/>
    <property type="match status" value="1"/>
</dbReference>
<evidence type="ECO:0000256" key="2">
    <source>
        <dbReference type="ARBA" id="ARBA00023287"/>
    </source>
</evidence>
<keyword evidence="5" id="KW-1185">Reference proteome</keyword>
<comment type="caution">
    <text evidence="4">The sequence shown here is derived from an EMBL/GenBank/DDBJ whole genome shotgun (WGS) entry which is preliminary data.</text>
</comment>
<keyword evidence="3" id="KW-0812">Transmembrane</keyword>
<proteinExistence type="predicted"/>
<keyword evidence="2" id="KW-0178">Competence</keyword>
<evidence type="ECO:0000313" key="4">
    <source>
        <dbReference type="EMBL" id="PJK17468.1"/>
    </source>
</evidence>